<dbReference type="PANTHER" id="PTHR23506">
    <property type="entry name" value="GH10249P"/>
    <property type="match status" value="1"/>
</dbReference>
<dbReference type="GO" id="GO:0043195">
    <property type="term" value="C:terminal bouton"/>
    <property type="evidence" value="ECO:0007669"/>
    <property type="project" value="TreeGrafter"/>
</dbReference>
<feature type="transmembrane region" description="Helical" evidence="6">
    <location>
        <begin position="338"/>
        <end position="358"/>
    </location>
</feature>
<evidence type="ECO:0000259" key="7">
    <source>
        <dbReference type="PROSITE" id="PS50850"/>
    </source>
</evidence>
<keyword evidence="5 6" id="KW-0472">Membrane</keyword>
<feature type="transmembrane region" description="Helical" evidence="6">
    <location>
        <begin position="6"/>
        <end position="29"/>
    </location>
</feature>
<evidence type="ECO:0000256" key="1">
    <source>
        <dbReference type="ARBA" id="ARBA00004141"/>
    </source>
</evidence>
<feature type="transmembrane region" description="Helical" evidence="6">
    <location>
        <begin position="140"/>
        <end position="159"/>
    </location>
</feature>
<evidence type="ECO:0000256" key="6">
    <source>
        <dbReference type="SAM" id="Phobius"/>
    </source>
</evidence>
<accession>A0A401PPS7</accession>
<sequence>MVLIIVWLALFLDFTLLTVVVPIIPSFLYNQHIAEMNNSVALKQPKALPPTAFPDIPYSTDGQFTTENTTRTEGFEWRNTTEAPIVGLKTTAASVDCSKNDSFLSDENVRVGLLLASKAIVQLLVNPLVGPLTNRLGYHIPMFIGFVILFTSTIMYAFVNTYTLLFIARALQGVGSSCSTVSGLGMLANQYTDDKERGKYMGIALGGVALGVTIGAPFGSVMYHFAGKSSPFLILAALVLFDGVLQLYILQPTKIVTESQKGSSLLELLRDPYILVAVGSLCFSNMAIAILDQALPIWMLKTMCVPQLYLGLAFLPSTVSYLLCMNLFGIVAHKLGRWLCSLIGMVLLAISLFTVPLATNDYYLILPMCGTGISIGMIDASMIPIMGYLVDIRHVSVYGSIYAISDVALCLGFAIGPSIGGAIVKAIGFPWLMFIIGVMNIAYAPLCAFLKNPPAKEEKMAILSQDNAVNANLYTAESDIQDFPMTEARKE</sequence>
<feature type="domain" description="Major facilitator superfamily (MFS) profile" evidence="7">
    <location>
        <begin position="2"/>
        <end position="456"/>
    </location>
</feature>
<dbReference type="Proteomes" id="UP000288216">
    <property type="component" value="Unassembled WGS sequence"/>
</dbReference>
<comment type="subcellular location">
    <subcellularLocation>
        <location evidence="1">Membrane</location>
        <topology evidence="1">Multi-pass membrane protein</topology>
    </subcellularLocation>
</comment>
<dbReference type="SUPFAM" id="SSF103473">
    <property type="entry name" value="MFS general substrate transporter"/>
    <property type="match status" value="1"/>
</dbReference>
<reference evidence="8 9" key="1">
    <citation type="journal article" date="2018" name="Nat. Ecol. Evol.">
        <title>Shark genomes provide insights into elasmobranch evolution and the origin of vertebrates.</title>
        <authorList>
            <person name="Hara Y"/>
            <person name="Yamaguchi K"/>
            <person name="Onimaru K"/>
            <person name="Kadota M"/>
            <person name="Koyanagi M"/>
            <person name="Keeley SD"/>
            <person name="Tatsumi K"/>
            <person name="Tanaka K"/>
            <person name="Motone F"/>
            <person name="Kageyama Y"/>
            <person name="Nozu R"/>
            <person name="Adachi N"/>
            <person name="Nishimura O"/>
            <person name="Nakagawa R"/>
            <person name="Tanegashima C"/>
            <person name="Kiyatake I"/>
            <person name="Matsumoto R"/>
            <person name="Murakumo K"/>
            <person name="Nishida K"/>
            <person name="Terakita A"/>
            <person name="Kuratani S"/>
            <person name="Sato K"/>
            <person name="Hyodo S Kuraku.S."/>
        </authorList>
    </citation>
    <scope>NUCLEOTIDE SEQUENCE [LARGE SCALE GENOMIC DNA]</scope>
</reference>
<dbReference type="AlphaFoldDB" id="A0A401PPS7"/>
<dbReference type="FunFam" id="1.20.1250.20:FF:000145">
    <property type="entry name" value="Chromaffin granule amine transporter"/>
    <property type="match status" value="1"/>
</dbReference>
<dbReference type="Pfam" id="PF07690">
    <property type="entry name" value="MFS_1"/>
    <property type="match status" value="1"/>
</dbReference>
<evidence type="ECO:0000256" key="5">
    <source>
        <dbReference type="ARBA" id="ARBA00023136"/>
    </source>
</evidence>
<dbReference type="InterPro" id="IPR036259">
    <property type="entry name" value="MFS_trans_sf"/>
</dbReference>
<dbReference type="EMBL" id="BFAA01012398">
    <property type="protein sequence ID" value="GCB75108.1"/>
    <property type="molecule type" value="Genomic_DNA"/>
</dbReference>
<feature type="transmembrane region" description="Helical" evidence="6">
    <location>
        <begin position="401"/>
        <end position="423"/>
    </location>
</feature>
<dbReference type="GO" id="GO:0005335">
    <property type="term" value="F:serotonin:sodium:chloride symporter activity"/>
    <property type="evidence" value="ECO:0007669"/>
    <property type="project" value="TreeGrafter"/>
</dbReference>
<dbReference type="GO" id="GO:0015842">
    <property type="term" value="P:aminergic neurotransmitter loading into synaptic vesicle"/>
    <property type="evidence" value="ECO:0007669"/>
    <property type="project" value="TreeGrafter"/>
</dbReference>
<dbReference type="InterPro" id="IPR020846">
    <property type="entry name" value="MFS_dom"/>
</dbReference>
<evidence type="ECO:0000256" key="3">
    <source>
        <dbReference type="ARBA" id="ARBA00022692"/>
    </source>
</evidence>
<keyword evidence="2" id="KW-0813">Transport</keyword>
<dbReference type="STRING" id="75743.A0A401PPS7"/>
<gene>
    <name evidence="8" type="ORF">scyTo_0018174</name>
</gene>
<evidence type="ECO:0000313" key="8">
    <source>
        <dbReference type="EMBL" id="GCB75108.1"/>
    </source>
</evidence>
<feature type="transmembrane region" description="Helical" evidence="6">
    <location>
        <begin position="272"/>
        <end position="291"/>
    </location>
</feature>
<name>A0A401PPS7_SCYTO</name>
<dbReference type="GO" id="GO:0030672">
    <property type="term" value="C:synaptic vesicle membrane"/>
    <property type="evidence" value="ECO:0007669"/>
    <property type="project" value="TreeGrafter"/>
</dbReference>
<feature type="transmembrane region" description="Helical" evidence="6">
    <location>
        <begin position="311"/>
        <end position="331"/>
    </location>
</feature>
<dbReference type="InterPro" id="IPR050930">
    <property type="entry name" value="MFS_Vesicular_Transporter"/>
</dbReference>
<evidence type="ECO:0000256" key="4">
    <source>
        <dbReference type="ARBA" id="ARBA00022989"/>
    </source>
</evidence>
<dbReference type="PROSITE" id="PS50850">
    <property type="entry name" value="MFS"/>
    <property type="match status" value="1"/>
</dbReference>
<keyword evidence="4 6" id="KW-1133">Transmembrane helix</keyword>
<comment type="caution">
    <text evidence="8">The sequence shown here is derived from an EMBL/GenBank/DDBJ whole genome shotgun (WGS) entry which is preliminary data.</text>
</comment>
<proteinExistence type="predicted"/>
<feature type="transmembrane region" description="Helical" evidence="6">
    <location>
        <begin position="232"/>
        <end position="251"/>
    </location>
</feature>
<dbReference type="Gene3D" id="1.20.1720.10">
    <property type="entry name" value="Multidrug resistance protein D"/>
    <property type="match status" value="1"/>
</dbReference>
<feature type="transmembrane region" description="Helical" evidence="6">
    <location>
        <begin position="364"/>
        <end position="389"/>
    </location>
</feature>
<dbReference type="PANTHER" id="PTHR23506:SF23">
    <property type="entry name" value="GH10249P"/>
    <property type="match status" value="1"/>
</dbReference>
<keyword evidence="3 6" id="KW-0812">Transmembrane</keyword>
<dbReference type="OMA" id="GTEWITL"/>
<feature type="transmembrane region" description="Helical" evidence="6">
    <location>
        <begin position="429"/>
        <end position="450"/>
    </location>
</feature>
<evidence type="ECO:0000256" key="2">
    <source>
        <dbReference type="ARBA" id="ARBA00022448"/>
    </source>
</evidence>
<evidence type="ECO:0000313" key="9">
    <source>
        <dbReference type="Proteomes" id="UP000288216"/>
    </source>
</evidence>
<dbReference type="OrthoDB" id="5086884at2759"/>
<organism evidence="8 9">
    <name type="scientific">Scyliorhinus torazame</name>
    <name type="common">Cloudy catshark</name>
    <name type="synonym">Catulus torazame</name>
    <dbReference type="NCBI Taxonomy" id="75743"/>
    <lineage>
        <taxon>Eukaryota</taxon>
        <taxon>Metazoa</taxon>
        <taxon>Chordata</taxon>
        <taxon>Craniata</taxon>
        <taxon>Vertebrata</taxon>
        <taxon>Chondrichthyes</taxon>
        <taxon>Elasmobranchii</taxon>
        <taxon>Galeomorphii</taxon>
        <taxon>Galeoidea</taxon>
        <taxon>Carcharhiniformes</taxon>
        <taxon>Scyliorhinidae</taxon>
        <taxon>Scyliorhinus</taxon>
    </lineage>
</organism>
<dbReference type="InterPro" id="IPR011701">
    <property type="entry name" value="MFS"/>
</dbReference>
<feature type="transmembrane region" description="Helical" evidence="6">
    <location>
        <begin position="200"/>
        <end position="226"/>
    </location>
</feature>
<dbReference type="Gene3D" id="1.20.1250.20">
    <property type="entry name" value="MFS general substrate transporter like domains"/>
    <property type="match status" value="1"/>
</dbReference>
<protein>
    <recommendedName>
        <fullName evidence="7">Major facilitator superfamily (MFS) profile domain-containing protein</fullName>
    </recommendedName>
</protein>
<dbReference type="CDD" id="cd17384">
    <property type="entry name" value="MFS_SLC18A1_2_VAT1_2"/>
    <property type="match status" value="1"/>
</dbReference>
<keyword evidence="9" id="KW-1185">Reference proteome</keyword>